<evidence type="ECO:0000313" key="2">
    <source>
        <dbReference type="EMBL" id="KIA78647.1"/>
    </source>
</evidence>
<feature type="compositionally biased region" description="Basic and acidic residues" evidence="1">
    <location>
        <begin position="149"/>
        <end position="160"/>
    </location>
</feature>
<feature type="compositionally biased region" description="Basic residues" evidence="1">
    <location>
        <begin position="138"/>
        <end position="148"/>
    </location>
</feature>
<feature type="region of interest" description="Disordered" evidence="1">
    <location>
        <begin position="235"/>
        <end position="384"/>
    </location>
</feature>
<proteinExistence type="predicted"/>
<accession>A0A0C1EC53</accession>
<gene>
    <name evidence="2" type="ORF">DB43_DP00040</name>
</gene>
<protein>
    <submittedName>
        <fullName evidence="2">Uncharacterized protein</fullName>
    </submittedName>
</protein>
<dbReference type="EMBL" id="JSAM01000010">
    <property type="protein sequence ID" value="KIA78647.1"/>
    <property type="molecule type" value="Genomic_DNA"/>
</dbReference>
<reference evidence="2 3" key="1">
    <citation type="journal article" date="2014" name="Mol. Biol. Evol.">
        <title>Massive expansion of Ubiquitination-related gene families within the Chlamydiae.</title>
        <authorList>
            <person name="Domman D."/>
            <person name="Collingro A."/>
            <person name="Lagkouvardos I."/>
            <person name="Gehre L."/>
            <person name="Weinmaier T."/>
            <person name="Rattei T."/>
            <person name="Subtil A."/>
            <person name="Horn M."/>
        </authorList>
    </citation>
    <scope>NUCLEOTIDE SEQUENCE [LARGE SCALE GENOMIC DNA]</scope>
    <source>
        <strain evidence="2 3">OEW1</strain>
    </source>
</reference>
<dbReference type="AlphaFoldDB" id="A0A0C1EC53"/>
<comment type="caution">
    <text evidence="2">The sequence shown here is derived from an EMBL/GenBank/DDBJ whole genome shotgun (WGS) entry which is preliminary data.</text>
</comment>
<feature type="compositionally biased region" description="Low complexity" evidence="1">
    <location>
        <begin position="373"/>
        <end position="384"/>
    </location>
</feature>
<dbReference type="Proteomes" id="UP000031307">
    <property type="component" value="Unassembled WGS sequence"/>
</dbReference>
<organism evidence="2 3">
    <name type="scientific">Parachlamydia acanthamoebae</name>
    <dbReference type="NCBI Taxonomy" id="83552"/>
    <lineage>
        <taxon>Bacteria</taxon>
        <taxon>Pseudomonadati</taxon>
        <taxon>Chlamydiota</taxon>
        <taxon>Chlamydiia</taxon>
        <taxon>Parachlamydiales</taxon>
        <taxon>Parachlamydiaceae</taxon>
        <taxon>Parachlamydia</taxon>
    </lineage>
</organism>
<sequence length="384" mass="43686">MDFTREPIIETVITPREGCKIVVRSSKSVGQEEYFVDAVEVVSFGNSFFFRSLERPKAFLVPVTDYEILEVRETRMVLKSVGLDRSIKIGGGKEQAPKSYKEPAAEKMIESTSDESAESKTEEPSVAAKGETRLDKKRDRRRHYRRKRGREEGKEEQTFDEKEEGAEGEIKKEEKKIDLIAPLDLGEEIEGLPVQPAGSPTTSLFSSLLAPPPTLISETIALYKENELFKNVFFTPKKDLKEEQEGESSEGEEKIPLELPLTSQDSDSQAFREEENEFDKDPFRDLEQLEIAFPPLEEGMVEELGLYEEEIEIETPEEETPEEEKIPEEASHEPEEVNHEETTESCEPESLPEAVEEEQEDEHAEEHSENNHHFNSSASNDSQA</sequence>
<evidence type="ECO:0000256" key="1">
    <source>
        <dbReference type="SAM" id="MobiDB-lite"/>
    </source>
</evidence>
<feature type="region of interest" description="Disordered" evidence="1">
    <location>
        <begin position="91"/>
        <end position="170"/>
    </location>
</feature>
<dbReference type="RefSeq" id="WP_006341394.1">
    <property type="nucleotide sequence ID" value="NZ_BAWW01000066.1"/>
</dbReference>
<feature type="compositionally biased region" description="Basic and acidic residues" evidence="1">
    <location>
        <begin position="95"/>
        <end position="109"/>
    </location>
</feature>
<evidence type="ECO:0000313" key="3">
    <source>
        <dbReference type="Proteomes" id="UP000031307"/>
    </source>
</evidence>
<name>A0A0C1EC53_9BACT</name>
<feature type="compositionally biased region" description="Basic and acidic residues" evidence="1">
    <location>
        <begin position="323"/>
        <end position="342"/>
    </location>
</feature>
<dbReference type="PATRIC" id="fig|83552.4.peg.77"/>
<feature type="compositionally biased region" description="Acidic residues" evidence="1">
    <location>
        <begin position="354"/>
        <end position="363"/>
    </location>
</feature>
<feature type="compositionally biased region" description="Acidic residues" evidence="1">
    <location>
        <begin position="299"/>
        <end position="322"/>
    </location>
</feature>